<accession>A0AAW2AIY9</accession>
<dbReference type="InterPro" id="IPR000719">
    <property type="entry name" value="Prot_kinase_dom"/>
</dbReference>
<dbReference type="AlphaFoldDB" id="A0AAW2AIY9"/>
<dbReference type="InterPro" id="IPR011009">
    <property type="entry name" value="Kinase-like_dom_sf"/>
</dbReference>
<feature type="domain" description="Protein kinase" evidence="1">
    <location>
        <begin position="1"/>
        <end position="54"/>
    </location>
</feature>
<name>A0AAW2AIY9_CULAL</name>
<dbReference type="Gene3D" id="1.10.510.10">
    <property type="entry name" value="Transferase(Phosphotransferase) domain 1"/>
    <property type="match status" value="1"/>
</dbReference>
<gene>
    <name evidence="2" type="ORF">ABG768_025788</name>
</gene>
<reference evidence="2 3" key="1">
    <citation type="submission" date="2024-05" db="EMBL/GenBank/DDBJ databases">
        <title>A high-quality chromosomal-level genome assembly of Topmouth culter (Culter alburnus).</title>
        <authorList>
            <person name="Zhao H."/>
        </authorList>
    </citation>
    <scope>NUCLEOTIDE SEQUENCE [LARGE SCALE GENOMIC DNA]</scope>
    <source>
        <strain evidence="2">CATC2023</strain>
        <tissue evidence="2">Muscle</tissue>
    </source>
</reference>
<dbReference type="GO" id="GO:0004672">
    <property type="term" value="F:protein kinase activity"/>
    <property type="evidence" value="ECO:0007669"/>
    <property type="project" value="InterPro"/>
</dbReference>
<proteinExistence type="predicted"/>
<evidence type="ECO:0000259" key="1">
    <source>
        <dbReference type="PROSITE" id="PS50011"/>
    </source>
</evidence>
<evidence type="ECO:0000313" key="3">
    <source>
        <dbReference type="Proteomes" id="UP001479290"/>
    </source>
</evidence>
<dbReference type="EMBL" id="JAWDJR010000007">
    <property type="protein sequence ID" value="KAK9972484.1"/>
    <property type="molecule type" value="Genomic_DNA"/>
</dbReference>
<sequence>INGKAKLADFGISHQLNQGETTIRTRIAGTRCWKAKETIKEKVSTGYKRSSDIQ</sequence>
<protein>
    <recommendedName>
        <fullName evidence="1">Protein kinase domain-containing protein</fullName>
    </recommendedName>
</protein>
<keyword evidence="3" id="KW-1185">Reference proteome</keyword>
<dbReference type="GO" id="GO:0005524">
    <property type="term" value="F:ATP binding"/>
    <property type="evidence" value="ECO:0007669"/>
    <property type="project" value="InterPro"/>
</dbReference>
<comment type="caution">
    <text evidence="2">The sequence shown here is derived from an EMBL/GenBank/DDBJ whole genome shotgun (WGS) entry which is preliminary data.</text>
</comment>
<organism evidence="2 3">
    <name type="scientific">Culter alburnus</name>
    <name type="common">Topmouth culter</name>
    <dbReference type="NCBI Taxonomy" id="194366"/>
    <lineage>
        <taxon>Eukaryota</taxon>
        <taxon>Metazoa</taxon>
        <taxon>Chordata</taxon>
        <taxon>Craniata</taxon>
        <taxon>Vertebrata</taxon>
        <taxon>Euteleostomi</taxon>
        <taxon>Actinopterygii</taxon>
        <taxon>Neopterygii</taxon>
        <taxon>Teleostei</taxon>
        <taxon>Ostariophysi</taxon>
        <taxon>Cypriniformes</taxon>
        <taxon>Xenocyprididae</taxon>
        <taxon>Xenocypridinae</taxon>
        <taxon>Culter</taxon>
    </lineage>
</organism>
<dbReference type="SUPFAM" id="SSF56112">
    <property type="entry name" value="Protein kinase-like (PK-like)"/>
    <property type="match status" value="1"/>
</dbReference>
<dbReference type="Proteomes" id="UP001479290">
    <property type="component" value="Unassembled WGS sequence"/>
</dbReference>
<dbReference type="PROSITE" id="PS50011">
    <property type="entry name" value="PROTEIN_KINASE_DOM"/>
    <property type="match status" value="1"/>
</dbReference>
<feature type="non-terminal residue" evidence="2">
    <location>
        <position position="1"/>
    </location>
</feature>
<evidence type="ECO:0000313" key="2">
    <source>
        <dbReference type="EMBL" id="KAK9972484.1"/>
    </source>
</evidence>
<feature type="non-terminal residue" evidence="2">
    <location>
        <position position="54"/>
    </location>
</feature>